<accession>A0A1X7S617</accession>
<dbReference type="EMBL" id="LT853701">
    <property type="protein sequence ID" value="SMQ54851.1"/>
    <property type="molecule type" value="Genomic_DNA"/>
</dbReference>
<evidence type="ECO:0000313" key="3">
    <source>
        <dbReference type="Proteomes" id="UP000215127"/>
    </source>
</evidence>
<keyword evidence="3" id="KW-1185">Reference proteome</keyword>
<dbReference type="Proteomes" id="UP000215127">
    <property type="component" value="Chromosome 10"/>
</dbReference>
<name>A0A1X7S617_ZYMT9</name>
<evidence type="ECO:0000313" key="2">
    <source>
        <dbReference type="EMBL" id="SMQ54851.1"/>
    </source>
</evidence>
<feature type="region of interest" description="Disordered" evidence="1">
    <location>
        <begin position="26"/>
        <end position="70"/>
    </location>
</feature>
<sequence length="132" mass="14972">MIHPPSTPRRAALHPSLEAARTIVPVVPPSQGSSSQDNHLRSNPPPRERGNQIFFDTSTTQHTDHQDGQTRKVRALLQDDQIRHDSHSLELQHVPLGTTLVHLRVRQVQAQDLPDLHRKGNEMKTIEEHHVL</sequence>
<proteinExistence type="predicted"/>
<evidence type="ECO:0000256" key="1">
    <source>
        <dbReference type="SAM" id="MobiDB-lite"/>
    </source>
</evidence>
<gene>
    <name evidence="2" type="ORF">ZT3D7_G10006</name>
</gene>
<organism evidence="2 3">
    <name type="scientific">Zymoseptoria tritici (strain ST99CH_3D7)</name>
    <dbReference type="NCBI Taxonomy" id="1276538"/>
    <lineage>
        <taxon>Eukaryota</taxon>
        <taxon>Fungi</taxon>
        <taxon>Dikarya</taxon>
        <taxon>Ascomycota</taxon>
        <taxon>Pezizomycotina</taxon>
        <taxon>Dothideomycetes</taxon>
        <taxon>Dothideomycetidae</taxon>
        <taxon>Mycosphaerellales</taxon>
        <taxon>Mycosphaerellaceae</taxon>
        <taxon>Zymoseptoria</taxon>
    </lineage>
</organism>
<protein>
    <submittedName>
        <fullName evidence="2">Uncharacterized protein</fullName>
    </submittedName>
</protein>
<reference evidence="2 3" key="1">
    <citation type="submission" date="2016-06" db="EMBL/GenBank/DDBJ databases">
        <authorList>
            <person name="Kjaerup R.B."/>
            <person name="Dalgaard T.S."/>
            <person name="Juul-Madsen H.R."/>
        </authorList>
    </citation>
    <scope>NUCLEOTIDE SEQUENCE [LARGE SCALE GENOMIC DNA]</scope>
</reference>
<dbReference type="AlphaFoldDB" id="A0A1X7S617"/>